<dbReference type="SMART" id="SM00754">
    <property type="entry name" value="CHRD"/>
    <property type="match status" value="1"/>
</dbReference>
<protein>
    <submittedName>
        <fullName evidence="3">CHRD domain-containing protein</fullName>
    </submittedName>
</protein>
<organism evidence="3 4">
    <name type="scientific">Pelotalea chapellei</name>
    <dbReference type="NCBI Taxonomy" id="44671"/>
    <lineage>
        <taxon>Bacteria</taxon>
        <taxon>Pseudomonadati</taxon>
        <taxon>Thermodesulfobacteriota</taxon>
        <taxon>Desulfuromonadia</taxon>
        <taxon>Geobacterales</taxon>
        <taxon>Geobacteraceae</taxon>
        <taxon>Pelotalea</taxon>
    </lineage>
</organism>
<name>A0ABS5UA87_9BACT</name>
<dbReference type="InterPro" id="IPR010895">
    <property type="entry name" value="CHRD"/>
</dbReference>
<evidence type="ECO:0000313" key="3">
    <source>
        <dbReference type="EMBL" id="MBT1072602.1"/>
    </source>
</evidence>
<gene>
    <name evidence="3" type="ORF">KJB30_12455</name>
</gene>
<feature type="signal peptide" evidence="1">
    <location>
        <begin position="1"/>
        <end position="23"/>
    </location>
</feature>
<feature type="domain" description="CHRD" evidence="2">
    <location>
        <begin position="24"/>
        <end position="156"/>
    </location>
</feature>
<proteinExistence type="predicted"/>
<dbReference type="EMBL" id="JAHDYS010000011">
    <property type="protein sequence ID" value="MBT1072602.1"/>
    <property type="molecule type" value="Genomic_DNA"/>
</dbReference>
<evidence type="ECO:0000256" key="1">
    <source>
        <dbReference type="SAM" id="SignalP"/>
    </source>
</evidence>
<accession>A0ABS5UA87</accession>
<dbReference type="RefSeq" id="WP_214299760.1">
    <property type="nucleotide sequence ID" value="NZ_JAHDYS010000011.1"/>
</dbReference>
<evidence type="ECO:0000313" key="4">
    <source>
        <dbReference type="Proteomes" id="UP000784128"/>
    </source>
</evidence>
<comment type="caution">
    <text evidence="3">The sequence shown here is derived from an EMBL/GenBank/DDBJ whole genome shotgun (WGS) entry which is preliminary data.</text>
</comment>
<sequence>MKKMKILLFIVLAAFLSVSVGFAADKSYKVKLTGKDEVPSIKTDAKGDFKLKLNKEGTELSYKLEVKDIQNATAAHIHRGMKGKSGPPVANLFSGPKKEGKFSGVLSEGIIKSENLSGELIGKSLADLVQLIKSGDAYVNVHTDANPNGEIRGQIK</sequence>
<keyword evidence="1" id="KW-0732">Signal</keyword>
<evidence type="ECO:0000259" key="2">
    <source>
        <dbReference type="PROSITE" id="PS50933"/>
    </source>
</evidence>
<feature type="chain" id="PRO_5047330368" evidence="1">
    <location>
        <begin position="24"/>
        <end position="156"/>
    </location>
</feature>
<keyword evidence="4" id="KW-1185">Reference proteome</keyword>
<dbReference type="Proteomes" id="UP000784128">
    <property type="component" value="Unassembled WGS sequence"/>
</dbReference>
<dbReference type="PROSITE" id="PS50933">
    <property type="entry name" value="CHRD"/>
    <property type="match status" value="1"/>
</dbReference>
<dbReference type="Pfam" id="PF07452">
    <property type="entry name" value="CHRD"/>
    <property type="match status" value="1"/>
</dbReference>
<reference evidence="3 4" key="1">
    <citation type="submission" date="2021-05" db="EMBL/GenBank/DDBJ databases">
        <title>The draft genome of Geobacter chapellei DSM 13688.</title>
        <authorList>
            <person name="Xu Z."/>
            <person name="Masuda Y."/>
            <person name="Itoh H."/>
            <person name="Senoo K."/>
        </authorList>
    </citation>
    <scope>NUCLEOTIDE SEQUENCE [LARGE SCALE GENOMIC DNA]</scope>
    <source>
        <strain evidence="3 4">DSM 13688</strain>
    </source>
</reference>